<dbReference type="PROSITE" id="PS51186">
    <property type="entry name" value="GNAT"/>
    <property type="match status" value="1"/>
</dbReference>
<dbReference type="SUPFAM" id="SSF55729">
    <property type="entry name" value="Acyl-CoA N-acyltransferases (Nat)"/>
    <property type="match status" value="1"/>
</dbReference>
<keyword evidence="2" id="KW-0808">Transferase</keyword>
<evidence type="ECO:0000313" key="3">
    <source>
        <dbReference type="EMBL" id="QUO43706.1"/>
    </source>
</evidence>
<reference evidence="3" key="2">
    <citation type="submission" date="2021-04" db="EMBL/GenBank/DDBJ databases">
        <title>Brevibacillus composti FJAT-54423, complete genome.</title>
        <authorList>
            <person name="Tang R."/>
        </authorList>
    </citation>
    <scope>NUCLEOTIDE SEQUENCE</scope>
    <source>
        <strain evidence="3">FJAT-54424</strain>
    </source>
</reference>
<dbReference type="NCBIfam" id="TIGR03827">
    <property type="entry name" value="GNAT_ablB"/>
    <property type="match status" value="1"/>
</dbReference>
<evidence type="ECO:0000313" key="2">
    <source>
        <dbReference type="EMBL" id="QQE76633.1"/>
    </source>
</evidence>
<proteinExistence type="predicted"/>
<protein>
    <submittedName>
        <fullName evidence="2 3">Beta-lysine N-acetyltransferase</fullName>
    </submittedName>
</protein>
<dbReference type="InterPro" id="IPR022525">
    <property type="entry name" value="GNAT_AblB"/>
</dbReference>
<evidence type="ECO:0000259" key="1">
    <source>
        <dbReference type="PROSITE" id="PS51186"/>
    </source>
</evidence>
<feature type="domain" description="N-acetyltransferase" evidence="1">
    <location>
        <begin position="126"/>
        <end position="277"/>
    </location>
</feature>
<organism evidence="2 4">
    <name type="scientific">Brevibacillus composti</name>
    <dbReference type="NCBI Taxonomy" id="2796470"/>
    <lineage>
        <taxon>Bacteria</taxon>
        <taxon>Bacillati</taxon>
        <taxon>Bacillota</taxon>
        <taxon>Bacilli</taxon>
        <taxon>Bacillales</taxon>
        <taxon>Paenibacillaceae</taxon>
        <taxon>Brevibacillus</taxon>
    </lineage>
</organism>
<dbReference type="RefSeq" id="WP_198830128.1">
    <property type="nucleotide sequence ID" value="NZ_CP066308.1"/>
</dbReference>
<evidence type="ECO:0000313" key="5">
    <source>
        <dbReference type="Proteomes" id="UP000677234"/>
    </source>
</evidence>
<accession>A0A7T5JQM2</accession>
<name>A0A7T5JQM2_9BACL</name>
<dbReference type="Gene3D" id="3.40.630.30">
    <property type="match status" value="1"/>
</dbReference>
<dbReference type="Proteomes" id="UP000595847">
    <property type="component" value="Chromosome"/>
</dbReference>
<dbReference type="GO" id="GO:0008080">
    <property type="term" value="F:N-acetyltransferase activity"/>
    <property type="evidence" value="ECO:0007669"/>
    <property type="project" value="InterPro"/>
</dbReference>
<gene>
    <name evidence="2" type="primary">ablB</name>
    <name evidence="2" type="ORF">JD108_14080</name>
    <name evidence="3" type="ORF">KDJ56_14025</name>
</gene>
<dbReference type="AlphaFoldDB" id="A0A7T5JQM2"/>
<dbReference type="KEGG" id="bcop:JD108_14080"/>
<evidence type="ECO:0000313" key="4">
    <source>
        <dbReference type="Proteomes" id="UP000595847"/>
    </source>
</evidence>
<dbReference type="Proteomes" id="UP000677234">
    <property type="component" value="Chromosome"/>
</dbReference>
<dbReference type="EMBL" id="CP066308">
    <property type="protein sequence ID" value="QQE76633.1"/>
    <property type="molecule type" value="Genomic_DNA"/>
</dbReference>
<keyword evidence="5" id="KW-1185">Reference proteome</keyword>
<dbReference type="Pfam" id="PF13527">
    <property type="entry name" value="Acetyltransf_9"/>
    <property type="match status" value="1"/>
</dbReference>
<reference evidence="2 4" key="1">
    <citation type="submission" date="2020-12" db="EMBL/GenBank/DDBJ databases">
        <title>strain FJAT-54423T represents a novel species of the genus Brevibacillus.</title>
        <authorList>
            <person name="Tang R."/>
        </authorList>
    </citation>
    <scope>NUCLEOTIDE SEQUENCE [LARGE SCALE GENOMIC DNA]</scope>
    <source>
        <strain evidence="2 4">FJAT-54423</strain>
    </source>
</reference>
<dbReference type="EMBL" id="CP073708">
    <property type="protein sequence ID" value="QUO43706.1"/>
    <property type="molecule type" value="Genomic_DNA"/>
</dbReference>
<dbReference type="InterPro" id="IPR016181">
    <property type="entry name" value="Acyl_CoA_acyltransferase"/>
</dbReference>
<sequence length="281" mass="31434">MLDVSGMIAAGDFVIDDRNKRIKIHQYDAEEMESLHESMLKAAQQSEASKLIVYAKKCDIPAWERIGYRLEGTIDGFFRGEHAHMMACFLTAERAESKNRQQAEEILQLSLSKAGSGGPKPLPEGYTLRAAAEADAPELARLYKTVFPTYPTPMDDPAYVRKTMQESTYYLVAEREGKIACAASAEVTERFGSAELTDCATHPDHAGIGLLQPIFSALETKMEEMGIYYLYTLTRALSAGMNITAAKHGYQYRGRLVNNCTIYSGYEDMNIWVKSLRPTRE</sequence>
<dbReference type="InterPro" id="IPR000182">
    <property type="entry name" value="GNAT_dom"/>
</dbReference>